<dbReference type="SUPFAM" id="SSF46565">
    <property type="entry name" value="Chaperone J-domain"/>
    <property type="match status" value="1"/>
</dbReference>
<dbReference type="Pfam" id="PF00226">
    <property type="entry name" value="DnaJ"/>
    <property type="match status" value="1"/>
</dbReference>
<dbReference type="InterPro" id="IPR018253">
    <property type="entry name" value="DnaJ_domain_CS"/>
</dbReference>
<dbReference type="InterPro" id="IPR003903">
    <property type="entry name" value="UIM_dom"/>
</dbReference>
<reference evidence="3 4" key="1">
    <citation type="journal article" date="2024" name="Science">
        <title>Giant polyketide synthase enzymes in the biosynthesis of giant marine polyether toxins.</title>
        <authorList>
            <person name="Fallon T.R."/>
            <person name="Shende V.V."/>
            <person name="Wierzbicki I.H."/>
            <person name="Pendleton A.L."/>
            <person name="Watervoot N.F."/>
            <person name="Auber R.P."/>
            <person name="Gonzalez D.J."/>
            <person name="Wisecaver J.H."/>
            <person name="Moore B.S."/>
        </authorList>
    </citation>
    <scope>NUCLEOTIDE SEQUENCE [LARGE SCALE GENOMIC DNA]</scope>
    <source>
        <strain evidence="3 4">12B1</strain>
    </source>
</reference>
<feature type="domain" description="J" evidence="2">
    <location>
        <begin position="9"/>
        <end position="75"/>
    </location>
</feature>
<accession>A0AB34K6I8</accession>
<dbReference type="PROSITE" id="PS00636">
    <property type="entry name" value="DNAJ_1"/>
    <property type="match status" value="1"/>
</dbReference>
<dbReference type="GO" id="GO:0051082">
    <property type="term" value="F:unfolded protein binding"/>
    <property type="evidence" value="ECO:0007669"/>
    <property type="project" value="TreeGrafter"/>
</dbReference>
<evidence type="ECO:0000313" key="4">
    <source>
        <dbReference type="Proteomes" id="UP001515480"/>
    </source>
</evidence>
<sequence>MASPSPSPSLYDILSVDRTASEAELKKAYRKLALQWHPDKNPDDRAVAEEKFKAISQAYDILSDATKRKQYDDELRAARSSPHAAAFAPCRHCGGTCPPGDCPFSAPRHFPSRMSSDGPFGPFPAEHPGVRRSQRPTASAFGSTPFGSTPFGFSDAEQIFERFFGGNPFARGGPMGGQWADTFSEEPFGERSRGQGALDRGGAMCGQWGDPFGGDPFGQMGAGQVTVKRQVIRPDGSVQSSTTTYTRGGTTTHSCSTTSGAARHASVRPPAAQPRLPATQPRGTAYVAHGDARSRATGRSQSPLHARGRGGSVESGSFDYDVDADLEEALRLSREEANASQAAEEEDWALQEAIRASLRVQ</sequence>
<dbReference type="GO" id="GO:0005737">
    <property type="term" value="C:cytoplasm"/>
    <property type="evidence" value="ECO:0007669"/>
    <property type="project" value="TreeGrafter"/>
</dbReference>
<keyword evidence="4" id="KW-1185">Reference proteome</keyword>
<organism evidence="3 4">
    <name type="scientific">Prymnesium parvum</name>
    <name type="common">Toxic golden alga</name>
    <dbReference type="NCBI Taxonomy" id="97485"/>
    <lineage>
        <taxon>Eukaryota</taxon>
        <taxon>Haptista</taxon>
        <taxon>Haptophyta</taxon>
        <taxon>Prymnesiophyceae</taxon>
        <taxon>Prymnesiales</taxon>
        <taxon>Prymnesiaceae</taxon>
        <taxon>Prymnesium</taxon>
    </lineage>
</organism>
<dbReference type="EMBL" id="JBGBPQ010000001">
    <property type="protein sequence ID" value="KAL1529519.1"/>
    <property type="molecule type" value="Genomic_DNA"/>
</dbReference>
<dbReference type="SMART" id="SM00271">
    <property type="entry name" value="DnaJ"/>
    <property type="match status" value="1"/>
</dbReference>
<name>A0AB34K6I8_PRYPA</name>
<proteinExistence type="predicted"/>
<dbReference type="PANTHER" id="PTHR43948:SF10">
    <property type="entry name" value="MRJ, ISOFORM E"/>
    <property type="match status" value="1"/>
</dbReference>
<evidence type="ECO:0000313" key="3">
    <source>
        <dbReference type="EMBL" id="KAL1529519.1"/>
    </source>
</evidence>
<dbReference type="AlphaFoldDB" id="A0AB34K6I8"/>
<comment type="caution">
    <text evidence="3">The sequence shown here is derived from an EMBL/GenBank/DDBJ whole genome shotgun (WGS) entry which is preliminary data.</text>
</comment>
<evidence type="ECO:0000256" key="1">
    <source>
        <dbReference type="SAM" id="MobiDB-lite"/>
    </source>
</evidence>
<protein>
    <recommendedName>
        <fullName evidence="2">J domain-containing protein</fullName>
    </recommendedName>
</protein>
<dbReference type="InterPro" id="IPR001623">
    <property type="entry name" value="DnaJ_domain"/>
</dbReference>
<dbReference type="GO" id="GO:0051087">
    <property type="term" value="F:protein-folding chaperone binding"/>
    <property type="evidence" value="ECO:0007669"/>
    <property type="project" value="TreeGrafter"/>
</dbReference>
<feature type="region of interest" description="Disordered" evidence="1">
    <location>
        <begin position="234"/>
        <end position="319"/>
    </location>
</feature>
<evidence type="ECO:0000259" key="2">
    <source>
        <dbReference type="PROSITE" id="PS50076"/>
    </source>
</evidence>
<dbReference type="Proteomes" id="UP001515480">
    <property type="component" value="Unassembled WGS sequence"/>
</dbReference>
<dbReference type="GO" id="GO:0044183">
    <property type="term" value="F:protein folding chaperone"/>
    <property type="evidence" value="ECO:0007669"/>
    <property type="project" value="TreeGrafter"/>
</dbReference>
<dbReference type="CDD" id="cd06257">
    <property type="entry name" value="DnaJ"/>
    <property type="match status" value="1"/>
</dbReference>
<dbReference type="PRINTS" id="PR00625">
    <property type="entry name" value="JDOMAIN"/>
</dbReference>
<dbReference type="PROSITE" id="PS50330">
    <property type="entry name" value="UIM"/>
    <property type="match status" value="1"/>
</dbReference>
<dbReference type="PROSITE" id="PS50076">
    <property type="entry name" value="DNAJ_2"/>
    <property type="match status" value="1"/>
</dbReference>
<dbReference type="InterPro" id="IPR036869">
    <property type="entry name" value="J_dom_sf"/>
</dbReference>
<gene>
    <name evidence="3" type="ORF">AB1Y20_000465</name>
</gene>
<dbReference type="PANTHER" id="PTHR43948">
    <property type="entry name" value="DNAJ HOMOLOG SUBFAMILY B"/>
    <property type="match status" value="1"/>
</dbReference>
<dbReference type="GO" id="GO:0005634">
    <property type="term" value="C:nucleus"/>
    <property type="evidence" value="ECO:0007669"/>
    <property type="project" value="TreeGrafter"/>
</dbReference>
<dbReference type="Gene3D" id="1.10.287.110">
    <property type="entry name" value="DnaJ domain"/>
    <property type="match status" value="1"/>
</dbReference>
<feature type="compositionally biased region" description="Low complexity" evidence="1">
    <location>
        <begin position="242"/>
        <end position="260"/>
    </location>
</feature>